<evidence type="ECO:0000313" key="2">
    <source>
        <dbReference type="Proteomes" id="UP001485043"/>
    </source>
</evidence>
<keyword evidence="2" id="KW-1185">Reference proteome</keyword>
<dbReference type="Proteomes" id="UP001485043">
    <property type="component" value="Unassembled WGS sequence"/>
</dbReference>
<reference evidence="1 2" key="1">
    <citation type="journal article" date="2024" name="Nat. Commun.">
        <title>Phylogenomics reveals the evolutionary origins of lichenization in chlorophyte algae.</title>
        <authorList>
            <person name="Puginier C."/>
            <person name="Libourel C."/>
            <person name="Otte J."/>
            <person name="Skaloud P."/>
            <person name="Haon M."/>
            <person name="Grisel S."/>
            <person name="Petersen M."/>
            <person name="Berrin J.G."/>
            <person name="Delaux P.M."/>
            <person name="Dal Grande F."/>
            <person name="Keller J."/>
        </authorList>
    </citation>
    <scope>NUCLEOTIDE SEQUENCE [LARGE SCALE GENOMIC DNA]</scope>
    <source>
        <strain evidence="1 2">SAG 2523</strain>
    </source>
</reference>
<accession>A0AAW1SCC0</accession>
<dbReference type="EMBL" id="JALJOV010001685">
    <property type="protein sequence ID" value="KAK9843589.1"/>
    <property type="molecule type" value="Genomic_DNA"/>
</dbReference>
<dbReference type="AlphaFoldDB" id="A0AAW1SCC0"/>
<gene>
    <name evidence="1" type="ORF">WJX84_008433</name>
</gene>
<evidence type="ECO:0000313" key="1">
    <source>
        <dbReference type="EMBL" id="KAK9843589.1"/>
    </source>
</evidence>
<protein>
    <submittedName>
        <fullName evidence="1">Uncharacterized protein</fullName>
    </submittedName>
</protein>
<name>A0AAW1SCC0_9CHLO</name>
<organism evidence="1 2">
    <name type="scientific">Apatococcus fuscideae</name>
    <dbReference type="NCBI Taxonomy" id="2026836"/>
    <lineage>
        <taxon>Eukaryota</taxon>
        <taxon>Viridiplantae</taxon>
        <taxon>Chlorophyta</taxon>
        <taxon>core chlorophytes</taxon>
        <taxon>Trebouxiophyceae</taxon>
        <taxon>Chlorellales</taxon>
        <taxon>Chlorellaceae</taxon>
        <taxon>Apatococcus</taxon>
    </lineage>
</organism>
<proteinExistence type="predicted"/>
<sequence length="104" mass="10840">MAVYGLDDSDLDEFLESESSASESEGPALHLALRPKAAEPTQPLLTTVSLRGPASSKVSSLAQDACSITPANRDKRQSGWPIQLVDGAQWAVSASCHQGSSGSL</sequence>
<comment type="caution">
    <text evidence="1">The sequence shown here is derived from an EMBL/GenBank/DDBJ whole genome shotgun (WGS) entry which is preliminary data.</text>
</comment>